<sequence>MEEHVIIGNGPAGISAVEAIRERNKNDHIKLITKEKSLPYARIALADVLQGSLEEKDISIRSKNFFSKQNIEVLSETKVISINPSTKTITVEDGEKTKQKTDYSKLLISTGASPITPPIDGVKANGVFTLGSLSDVWKIQEYVKEKDVETCIIVGAGFIGLEATEALVKLDIDIHLVELLDRILPNLLDKSTSVTLHKDLEEANINTHLSTKLEKIEGDPVESAIVESENFGKEKISCDLVILAVGMRPNIEFLKNGEIKTDNGIIVNENMETSSDDIFAAGDVAEAYNIFGERCINLTWPSAVFQGEVAGTNMANGDKNYIDLRRNIINVIYSKIVSLGRTPTQAKNENLEIIRKSEGEKVRIGIFDSNKLVGFTSLGSERAIMEAGVLGTLIRKGFEPKNKKEILSPYSSTRKLLEKVGFYTEDSTPFFKF</sequence>
<reference evidence="5 6" key="1">
    <citation type="journal article" date="2016" name="Sci. Rep.">
        <title>Metabolic traits of an uncultured archaeal lineage -MSBL1- from brine pools of the Red Sea.</title>
        <authorList>
            <person name="Mwirichia R."/>
            <person name="Alam I."/>
            <person name="Rashid M."/>
            <person name="Vinu M."/>
            <person name="Ba-Alawi W."/>
            <person name="Anthony Kamau A."/>
            <person name="Kamanda Ngugi D."/>
            <person name="Goker M."/>
            <person name="Klenk H.P."/>
            <person name="Bajic V."/>
            <person name="Stingl U."/>
        </authorList>
    </citation>
    <scope>NUCLEOTIDE SEQUENCE [LARGE SCALE GENOMIC DNA]</scope>
    <source>
        <strain evidence="5">SCGC-AAA259I14</strain>
    </source>
</reference>
<dbReference type="PRINTS" id="PR00368">
    <property type="entry name" value="FADPNR"/>
</dbReference>
<evidence type="ECO:0000256" key="3">
    <source>
        <dbReference type="ARBA" id="ARBA00022827"/>
    </source>
</evidence>
<dbReference type="EMBL" id="LHXS01000098">
    <property type="protein sequence ID" value="KXA96029.1"/>
    <property type="molecule type" value="Genomic_DNA"/>
</dbReference>
<dbReference type="GO" id="GO:0016491">
    <property type="term" value="F:oxidoreductase activity"/>
    <property type="evidence" value="ECO:0007669"/>
    <property type="project" value="InterPro"/>
</dbReference>
<feature type="domain" description="FAD/NAD(P)-binding" evidence="4">
    <location>
        <begin position="4"/>
        <end position="304"/>
    </location>
</feature>
<dbReference type="PANTHER" id="PTHR43429">
    <property type="entry name" value="PYRIDINE NUCLEOTIDE-DISULFIDE OXIDOREDUCTASE DOMAIN-CONTAINING"/>
    <property type="match status" value="1"/>
</dbReference>
<evidence type="ECO:0000313" key="5">
    <source>
        <dbReference type="EMBL" id="KXA96029.1"/>
    </source>
</evidence>
<dbReference type="SUPFAM" id="SSF51905">
    <property type="entry name" value="FAD/NAD(P)-binding domain"/>
    <property type="match status" value="2"/>
</dbReference>
<keyword evidence="2" id="KW-0285">Flavoprotein</keyword>
<dbReference type="InterPro" id="IPR050260">
    <property type="entry name" value="FAD-bd_OxRdtase"/>
</dbReference>
<dbReference type="Gene3D" id="3.50.50.60">
    <property type="entry name" value="FAD/NAD(P)-binding domain"/>
    <property type="match status" value="2"/>
</dbReference>
<accession>A0A133UPA5</accession>
<evidence type="ECO:0000256" key="1">
    <source>
        <dbReference type="ARBA" id="ARBA00001974"/>
    </source>
</evidence>
<evidence type="ECO:0000259" key="4">
    <source>
        <dbReference type="Pfam" id="PF07992"/>
    </source>
</evidence>
<dbReference type="Proteomes" id="UP000070414">
    <property type="component" value="Unassembled WGS sequence"/>
</dbReference>
<dbReference type="InterPro" id="IPR036188">
    <property type="entry name" value="FAD/NAD-bd_sf"/>
</dbReference>
<keyword evidence="3" id="KW-0274">FAD</keyword>
<gene>
    <name evidence="5" type="ORF">AKJ38_04070</name>
</gene>
<dbReference type="AlphaFoldDB" id="A0A133UPA5"/>
<dbReference type="Pfam" id="PF07992">
    <property type="entry name" value="Pyr_redox_2"/>
    <property type="match status" value="1"/>
</dbReference>
<dbReference type="InterPro" id="IPR023753">
    <property type="entry name" value="FAD/NAD-binding_dom"/>
</dbReference>
<name>A0A133UPA5_9EURY</name>
<comment type="cofactor">
    <cofactor evidence="1">
        <name>FAD</name>
        <dbReference type="ChEBI" id="CHEBI:57692"/>
    </cofactor>
</comment>
<proteinExistence type="predicted"/>
<comment type="caution">
    <text evidence="5">The sequence shown here is derived from an EMBL/GenBank/DDBJ whole genome shotgun (WGS) entry which is preliminary data.</text>
</comment>
<evidence type="ECO:0000313" key="6">
    <source>
        <dbReference type="Proteomes" id="UP000070414"/>
    </source>
</evidence>
<dbReference type="PRINTS" id="PR00411">
    <property type="entry name" value="PNDRDTASEI"/>
</dbReference>
<keyword evidence="6" id="KW-1185">Reference proteome</keyword>
<evidence type="ECO:0000256" key="2">
    <source>
        <dbReference type="ARBA" id="ARBA00022630"/>
    </source>
</evidence>
<dbReference type="PANTHER" id="PTHR43429:SF3">
    <property type="entry name" value="NITRITE REDUCTASE [NAD(P)H]"/>
    <property type="match status" value="1"/>
</dbReference>
<organism evidence="5 6">
    <name type="scientific">candidate division MSBL1 archaeon SCGC-AAA259I14</name>
    <dbReference type="NCBI Taxonomy" id="1698268"/>
    <lineage>
        <taxon>Archaea</taxon>
        <taxon>Methanobacteriati</taxon>
        <taxon>Methanobacteriota</taxon>
        <taxon>candidate division MSBL1</taxon>
    </lineage>
</organism>
<protein>
    <recommendedName>
        <fullName evidence="4">FAD/NAD(P)-binding domain-containing protein</fullName>
    </recommendedName>
</protein>